<dbReference type="Proteomes" id="UP000240883">
    <property type="component" value="Unassembled WGS sequence"/>
</dbReference>
<dbReference type="AlphaFoldDB" id="A0A2T2NMI2"/>
<feature type="domain" description="FAD dependent oxidoreductase" evidence="7">
    <location>
        <begin position="13"/>
        <end position="352"/>
    </location>
</feature>
<dbReference type="GO" id="GO:0071949">
    <property type="term" value="F:FAD binding"/>
    <property type="evidence" value="ECO:0007669"/>
    <property type="project" value="InterPro"/>
</dbReference>
<evidence type="ECO:0000313" key="8">
    <source>
        <dbReference type="EMBL" id="PSN66642.1"/>
    </source>
</evidence>
<evidence type="ECO:0000256" key="2">
    <source>
        <dbReference type="ARBA" id="ARBA00006730"/>
    </source>
</evidence>
<keyword evidence="6" id="KW-0472">Membrane</keyword>
<evidence type="ECO:0000256" key="4">
    <source>
        <dbReference type="ARBA" id="ARBA00022827"/>
    </source>
</evidence>
<keyword evidence="9" id="KW-1185">Reference proteome</keyword>
<comment type="similarity">
    <text evidence="2">Belongs to the DAMOX/DASOX family.</text>
</comment>
<dbReference type="InterPro" id="IPR023209">
    <property type="entry name" value="DAO"/>
</dbReference>
<dbReference type="Gene3D" id="3.30.9.10">
    <property type="entry name" value="D-Amino Acid Oxidase, subunit A, domain 2"/>
    <property type="match status" value="1"/>
</dbReference>
<dbReference type="STRING" id="1448308.A0A2T2NMI2"/>
<dbReference type="Gene3D" id="3.40.50.720">
    <property type="entry name" value="NAD(P)-binding Rossmann-like Domain"/>
    <property type="match status" value="1"/>
</dbReference>
<feature type="transmembrane region" description="Helical" evidence="6">
    <location>
        <begin position="12"/>
        <end position="32"/>
    </location>
</feature>
<name>A0A2T2NMI2_CORCC</name>
<keyword evidence="5" id="KW-0560">Oxidoreductase</keyword>
<dbReference type="SUPFAM" id="SSF51971">
    <property type="entry name" value="Nucleotide-binding domain"/>
    <property type="match status" value="1"/>
</dbReference>
<evidence type="ECO:0000313" key="9">
    <source>
        <dbReference type="Proteomes" id="UP000240883"/>
    </source>
</evidence>
<dbReference type="SUPFAM" id="SSF54373">
    <property type="entry name" value="FAD-linked reductases, C-terminal domain"/>
    <property type="match status" value="1"/>
</dbReference>
<dbReference type="PIRSF" id="PIRSF000189">
    <property type="entry name" value="D-aa_oxidase"/>
    <property type="match status" value="1"/>
</dbReference>
<organism evidence="8 9">
    <name type="scientific">Corynespora cassiicola Philippines</name>
    <dbReference type="NCBI Taxonomy" id="1448308"/>
    <lineage>
        <taxon>Eukaryota</taxon>
        <taxon>Fungi</taxon>
        <taxon>Dikarya</taxon>
        <taxon>Ascomycota</taxon>
        <taxon>Pezizomycotina</taxon>
        <taxon>Dothideomycetes</taxon>
        <taxon>Pleosporomycetidae</taxon>
        <taxon>Pleosporales</taxon>
        <taxon>Corynesporascaceae</taxon>
        <taxon>Corynespora</taxon>
    </lineage>
</organism>
<evidence type="ECO:0000256" key="6">
    <source>
        <dbReference type="SAM" id="Phobius"/>
    </source>
</evidence>
<reference evidence="8 9" key="1">
    <citation type="journal article" date="2018" name="Front. Microbiol.">
        <title>Genome-Wide Analysis of Corynespora cassiicola Leaf Fall Disease Putative Effectors.</title>
        <authorList>
            <person name="Lopez D."/>
            <person name="Ribeiro S."/>
            <person name="Label P."/>
            <person name="Fumanal B."/>
            <person name="Venisse J.S."/>
            <person name="Kohler A."/>
            <person name="de Oliveira R.R."/>
            <person name="Labutti K."/>
            <person name="Lipzen A."/>
            <person name="Lail K."/>
            <person name="Bauer D."/>
            <person name="Ohm R.A."/>
            <person name="Barry K.W."/>
            <person name="Spatafora J."/>
            <person name="Grigoriev I.V."/>
            <person name="Martin F.M."/>
            <person name="Pujade-Renaud V."/>
        </authorList>
    </citation>
    <scope>NUCLEOTIDE SEQUENCE [LARGE SCALE GENOMIC DNA]</scope>
    <source>
        <strain evidence="8 9">Philippines</strain>
    </source>
</reference>
<evidence type="ECO:0000256" key="1">
    <source>
        <dbReference type="ARBA" id="ARBA00001974"/>
    </source>
</evidence>
<accession>A0A2T2NMI2</accession>
<dbReference type="InterPro" id="IPR006076">
    <property type="entry name" value="FAD-dep_OxRdtase"/>
</dbReference>
<protein>
    <submittedName>
        <fullName evidence="8">FAD dependent oxidoreductase</fullName>
    </submittedName>
</protein>
<dbReference type="PANTHER" id="PTHR11530:SF16">
    <property type="entry name" value="D-AMINO ACID OXIDASE (AFU_ORTHOLOGUE AFUA_5G11290)"/>
    <property type="match status" value="1"/>
</dbReference>
<dbReference type="GO" id="GO:0019478">
    <property type="term" value="P:D-amino acid catabolic process"/>
    <property type="evidence" value="ECO:0007669"/>
    <property type="project" value="TreeGrafter"/>
</dbReference>
<dbReference type="GO" id="GO:0005737">
    <property type="term" value="C:cytoplasm"/>
    <property type="evidence" value="ECO:0007669"/>
    <property type="project" value="TreeGrafter"/>
</dbReference>
<dbReference type="PANTHER" id="PTHR11530">
    <property type="entry name" value="D-AMINO ACID OXIDASE"/>
    <property type="match status" value="1"/>
</dbReference>
<dbReference type="GO" id="GO:0003884">
    <property type="term" value="F:D-amino-acid oxidase activity"/>
    <property type="evidence" value="ECO:0007669"/>
    <property type="project" value="InterPro"/>
</dbReference>
<comment type="cofactor">
    <cofactor evidence="1">
        <name>FAD</name>
        <dbReference type="ChEBI" id="CHEBI:57692"/>
    </cofactor>
</comment>
<dbReference type="Pfam" id="PF01266">
    <property type="entry name" value="DAO"/>
    <property type="match status" value="1"/>
</dbReference>
<dbReference type="EMBL" id="KZ678135">
    <property type="protein sequence ID" value="PSN66642.1"/>
    <property type="molecule type" value="Genomic_DNA"/>
</dbReference>
<proteinExistence type="inferred from homology"/>
<keyword evidence="6" id="KW-0812">Transmembrane</keyword>
<sequence>MSQTEQQQQQQHFLVLGAGVIGLTSALALRAAHPSATITIVAKHFPGDRSIEYCSPWAGANWCSFANDNGPLEKYDRVTFDKFAELADKVPEAGIERQAMWGVFDAPIEETGILSEGTGKVWYDELVGGMRELTRGELPEGAVFGLEFPSTFRINTGIYLLWLQHQVLTHRITQIRRHYPSLTSLLSDFPQTTALVNCSALGSLTLSDVHDQNLYPCRGQTVLVAEPKVPLQRMYFRSPARVNPKTNYVFPRALGGGVVLGGSRQDGDWRAEPDMQLAEEIVEECCRLAPELGKPEELQIISHNVGLRPSRKGGPRIELERWANGVPVVHNYGHAGAGYQASWGVAKRVVELVQKALEQKSRL</sequence>
<gene>
    <name evidence="8" type="ORF">BS50DRAFT_573477</name>
</gene>
<evidence type="ECO:0000259" key="7">
    <source>
        <dbReference type="Pfam" id="PF01266"/>
    </source>
</evidence>
<keyword evidence="6" id="KW-1133">Transmembrane helix</keyword>
<dbReference type="InterPro" id="IPR006181">
    <property type="entry name" value="D-amino_acid_oxidase_CS"/>
</dbReference>
<evidence type="ECO:0000256" key="3">
    <source>
        <dbReference type="ARBA" id="ARBA00022630"/>
    </source>
</evidence>
<dbReference type="OrthoDB" id="2015447at2759"/>
<dbReference type="PROSITE" id="PS00677">
    <property type="entry name" value="DAO"/>
    <property type="match status" value="1"/>
</dbReference>
<keyword evidence="3" id="KW-0285">Flavoprotein</keyword>
<evidence type="ECO:0000256" key="5">
    <source>
        <dbReference type="ARBA" id="ARBA00023002"/>
    </source>
</evidence>
<keyword evidence="4" id="KW-0274">FAD</keyword>